<protein>
    <submittedName>
        <fullName evidence="2">Uncharacterized protein</fullName>
    </submittedName>
</protein>
<accession>A0ABQ9GC82</accession>
<gene>
    <name evidence="2" type="ORF">PR048_029019</name>
</gene>
<evidence type="ECO:0000256" key="1">
    <source>
        <dbReference type="SAM" id="MobiDB-lite"/>
    </source>
</evidence>
<reference evidence="2 3" key="1">
    <citation type="submission" date="2023-02" db="EMBL/GenBank/DDBJ databases">
        <title>LHISI_Scaffold_Assembly.</title>
        <authorList>
            <person name="Stuart O.P."/>
            <person name="Cleave R."/>
            <person name="Magrath M.J.L."/>
            <person name="Mikheyev A.S."/>
        </authorList>
    </citation>
    <scope>NUCLEOTIDE SEQUENCE [LARGE SCALE GENOMIC DNA]</scope>
    <source>
        <strain evidence="2">Daus_M_001</strain>
        <tissue evidence="2">Leg muscle</tissue>
    </source>
</reference>
<evidence type="ECO:0000313" key="2">
    <source>
        <dbReference type="EMBL" id="KAJ8870008.1"/>
    </source>
</evidence>
<proteinExistence type="predicted"/>
<feature type="region of interest" description="Disordered" evidence="1">
    <location>
        <begin position="278"/>
        <end position="302"/>
    </location>
</feature>
<sequence>MHRPPRLVWQARLSLLATLTFHNTAPPLQHPFARELRLVAGNLTRDASLKKLLRDWTTTLRRSSLDGRLRSCRRASCSPHCRHLPPRCPTSLRGCPRFVVQREADIVTAFRREVAHIDGSHTADGISRLDSTRPLETLSNQYRANISGTSIHYGCPGSSKRDHTDNIYRASMKPTDNIQPANPLFIENIFVTIGRRCIVRVACTLEAGYGGYPEKLDVKFRVSRFSPRSPLFSVLVFRWSSIITSFNRVNNDFTGNASVHPECESSVSPNCTTLLGAESLAPSTGERETAAASVGTPRPRQPDIADRATRVRVSEHIWAAHNSEVLRTNEGDSGEYGAALELRGVGNGSSPTKTHRPASPSGTIPSCENPGVTRPGIKLGFSLMGGEQGNRSATAIPEAGVAAECVANYPRPRVDFLTSFHACSIGFVPGESARCWFRPTPISRGGNSIEMTAGWCHHNKHSGSTT</sequence>
<organism evidence="2 3">
    <name type="scientific">Dryococelus australis</name>
    <dbReference type="NCBI Taxonomy" id="614101"/>
    <lineage>
        <taxon>Eukaryota</taxon>
        <taxon>Metazoa</taxon>
        <taxon>Ecdysozoa</taxon>
        <taxon>Arthropoda</taxon>
        <taxon>Hexapoda</taxon>
        <taxon>Insecta</taxon>
        <taxon>Pterygota</taxon>
        <taxon>Neoptera</taxon>
        <taxon>Polyneoptera</taxon>
        <taxon>Phasmatodea</taxon>
        <taxon>Verophasmatodea</taxon>
        <taxon>Anareolatae</taxon>
        <taxon>Phasmatidae</taxon>
        <taxon>Eurycanthinae</taxon>
        <taxon>Dryococelus</taxon>
    </lineage>
</organism>
<evidence type="ECO:0000313" key="3">
    <source>
        <dbReference type="Proteomes" id="UP001159363"/>
    </source>
</evidence>
<keyword evidence="3" id="KW-1185">Reference proteome</keyword>
<name>A0ABQ9GC82_9NEOP</name>
<dbReference type="Proteomes" id="UP001159363">
    <property type="component" value="Chromosome 12"/>
</dbReference>
<feature type="region of interest" description="Disordered" evidence="1">
    <location>
        <begin position="345"/>
        <end position="372"/>
    </location>
</feature>
<comment type="caution">
    <text evidence="2">The sequence shown here is derived from an EMBL/GenBank/DDBJ whole genome shotgun (WGS) entry which is preliminary data.</text>
</comment>
<dbReference type="EMBL" id="JARBHB010000013">
    <property type="protein sequence ID" value="KAJ8870008.1"/>
    <property type="molecule type" value="Genomic_DNA"/>
</dbReference>